<dbReference type="PATRIC" id="fig|162209.4.peg.1309"/>
<keyword evidence="1" id="KW-1133">Transmembrane helix</keyword>
<evidence type="ECO:0000313" key="2">
    <source>
        <dbReference type="EMBL" id="ALS21607.1"/>
    </source>
</evidence>
<evidence type="ECO:0000256" key="1">
    <source>
        <dbReference type="SAM" id="Phobius"/>
    </source>
</evidence>
<dbReference type="EMBL" id="CP013652">
    <property type="protein sequence ID" value="ALS21607.1"/>
    <property type="molecule type" value="Genomic_DNA"/>
</dbReference>
<evidence type="ECO:0000313" key="3">
    <source>
        <dbReference type="Proteomes" id="UP000061660"/>
    </source>
</evidence>
<dbReference type="STRING" id="162209.IJ22_12310"/>
<keyword evidence="3" id="KW-1185">Reference proteome</keyword>
<dbReference type="RefSeq" id="WP_430071110.1">
    <property type="nucleotide sequence ID" value="NZ_JBCNRA010000041.1"/>
</dbReference>
<organism evidence="2 3">
    <name type="scientific">Paenibacillus naphthalenovorans</name>
    <dbReference type="NCBI Taxonomy" id="162209"/>
    <lineage>
        <taxon>Bacteria</taxon>
        <taxon>Bacillati</taxon>
        <taxon>Bacillota</taxon>
        <taxon>Bacilli</taxon>
        <taxon>Bacillales</taxon>
        <taxon>Paenibacillaceae</taxon>
        <taxon>Paenibacillus</taxon>
    </lineage>
</organism>
<accession>A0A0U2VQ12</accession>
<dbReference type="Proteomes" id="UP000061660">
    <property type="component" value="Chromosome"/>
</dbReference>
<proteinExistence type="predicted"/>
<reference evidence="3" key="1">
    <citation type="submission" date="2015-12" db="EMBL/GenBank/DDBJ databases">
        <title>Complete genome sequences of two moderately thermophilic Paenibacillus species.</title>
        <authorList>
            <person name="Butler R.III."/>
            <person name="Wang J."/>
            <person name="Stark B.C."/>
            <person name="Pombert J.-F."/>
        </authorList>
    </citation>
    <scope>NUCLEOTIDE SEQUENCE [LARGE SCALE GENOMIC DNA]</scope>
    <source>
        <strain evidence="3">32O-Y</strain>
    </source>
</reference>
<protein>
    <submittedName>
        <fullName evidence="2">Uncharacterized protein</fullName>
    </submittedName>
</protein>
<dbReference type="KEGG" id="pnp:IJ22_12310"/>
<feature type="transmembrane region" description="Helical" evidence="1">
    <location>
        <begin position="21"/>
        <end position="42"/>
    </location>
</feature>
<name>A0A0U2VQ12_9BACL</name>
<keyword evidence="1" id="KW-0812">Transmembrane</keyword>
<dbReference type="AlphaFoldDB" id="A0A0U2VQ12"/>
<keyword evidence="1" id="KW-0472">Membrane</keyword>
<reference evidence="2 3" key="2">
    <citation type="journal article" date="2016" name="Genome Announc.">
        <title>Complete Genome Sequences of Two Interactive Moderate Thermophiles, Paenibacillus napthalenovorans 32O-Y and Paenibacillus sp. 32O-W.</title>
        <authorList>
            <person name="Butler R.R.III."/>
            <person name="Wang J."/>
            <person name="Stark B.C."/>
            <person name="Pombert J.F."/>
        </authorList>
    </citation>
    <scope>NUCLEOTIDE SEQUENCE [LARGE SCALE GENOMIC DNA]</scope>
    <source>
        <strain evidence="2 3">32O-Y</strain>
    </source>
</reference>
<sequence>MARRVSILRDEEGMANVLVTLFIIPVMLFLCFAVVPFFVYVMKANHLNTIANHGLKEAEAVGYVSPLIEANMNARLAALGMGPVVVDSTAYPTYEGSTRTKVYRDAADPTITLVLKYPAPGLSRMLGALGGGSGGTAAHDGFYYLVLYGKSEAYE</sequence>
<gene>
    <name evidence="2" type="ORF">IJ22_12310</name>
</gene>